<dbReference type="AlphaFoldDB" id="A0A820KIY5"/>
<name>A0A820KIY5_9BILA</name>
<comment type="caution">
    <text evidence="1">The sequence shown here is derived from an EMBL/GenBank/DDBJ whole genome shotgun (WGS) entry which is preliminary data.</text>
</comment>
<reference evidence="1" key="1">
    <citation type="submission" date="2021-02" db="EMBL/GenBank/DDBJ databases">
        <authorList>
            <person name="Nowell W R."/>
        </authorList>
    </citation>
    <scope>NUCLEOTIDE SEQUENCE</scope>
</reference>
<feature type="non-terminal residue" evidence="1">
    <location>
        <position position="172"/>
    </location>
</feature>
<organism evidence="1 2">
    <name type="scientific">Adineta steineri</name>
    <dbReference type="NCBI Taxonomy" id="433720"/>
    <lineage>
        <taxon>Eukaryota</taxon>
        <taxon>Metazoa</taxon>
        <taxon>Spiralia</taxon>
        <taxon>Gnathifera</taxon>
        <taxon>Rotifera</taxon>
        <taxon>Eurotatoria</taxon>
        <taxon>Bdelloidea</taxon>
        <taxon>Adinetida</taxon>
        <taxon>Adinetidae</taxon>
        <taxon>Adineta</taxon>
    </lineage>
</organism>
<protein>
    <submittedName>
        <fullName evidence="1">Uncharacterized protein</fullName>
    </submittedName>
</protein>
<dbReference type="Proteomes" id="UP000663881">
    <property type="component" value="Unassembled WGS sequence"/>
</dbReference>
<gene>
    <name evidence="1" type="ORF">OKA104_LOCUS48294</name>
</gene>
<dbReference type="EMBL" id="CAJOAY010020622">
    <property type="protein sequence ID" value="CAF4341252.1"/>
    <property type="molecule type" value="Genomic_DNA"/>
</dbReference>
<evidence type="ECO:0000313" key="2">
    <source>
        <dbReference type="Proteomes" id="UP000663881"/>
    </source>
</evidence>
<feature type="non-terminal residue" evidence="1">
    <location>
        <position position="1"/>
    </location>
</feature>
<evidence type="ECO:0000313" key="1">
    <source>
        <dbReference type="EMBL" id="CAF4341252.1"/>
    </source>
</evidence>
<proteinExistence type="predicted"/>
<sequence length="172" mass="19927">HTPLETPQTCMEIEFDDARKTRRKLFDTTKIPAKENSTRLYTIRLVQARKSEHTENITPIVSQLTFIDLATSKNAADLKAVKDFIVPPKKHSIDSSNHLQDFLNQFPIQDHQQLFVPIKLLLCASASNNDAEDTLYDIKWLMSLQANQYLVYLGRDEEKLVTRDDDHHRPPR</sequence>
<accession>A0A820KIY5</accession>